<sequence>MGLVGETTINFDIAIKNSVEKIIVDTVVFLPRLLAAILIFVAGWIIASVLSWIVEKILLYIGLEKFLKRHKLEDSLGKVKLSNVFVKLSKYYVMLIFLQAAVSILNLGTITEFISAVLLYTPVFIGALLVVVAAAVLGELLKEKIREIEPKSKTLAWLADATKVIVVFLAIIMGLGTMGFDTVIIASSFIAILQGLVYGIALAFGLAFGLGGQDDAKDIIKIVRKKTNL</sequence>
<evidence type="ECO:0008006" key="4">
    <source>
        <dbReference type="Google" id="ProtNLM"/>
    </source>
</evidence>
<feature type="transmembrane region" description="Helical" evidence="1">
    <location>
        <begin position="33"/>
        <end position="63"/>
    </location>
</feature>
<accession>A0A7D5XCC6</accession>
<dbReference type="Pfam" id="PF05552">
    <property type="entry name" value="MS_channel_1st_1"/>
    <property type="match status" value="1"/>
</dbReference>
<gene>
    <name evidence="2" type="ORF">Sv326_0296</name>
</gene>
<feature type="transmembrane region" description="Helical" evidence="1">
    <location>
        <begin position="184"/>
        <end position="211"/>
    </location>
</feature>
<protein>
    <recommendedName>
        <fullName evidence="4">Small-conductance mechanosensitive ion channel</fullName>
    </recommendedName>
</protein>
<dbReference type="EMBL" id="CP058998">
    <property type="protein sequence ID" value="QLJ52471.1"/>
    <property type="molecule type" value="Genomic_DNA"/>
</dbReference>
<evidence type="ECO:0000313" key="2">
    <source>
        <dbReference type="EMBL" id="QLJ52471.1"/>
    </source>
</evidence>
<reference evidence="3" key="1">
    <citation type="submission" date="2020-07" db="EMBL/GenBank/DDBJ databases">
        <title>Metabolic diversity and evolutionary history of the archaeal phylum ###Micrarchaeota### uncovered from a freshwater lake metagenome.</title>
        <authorList>
            <person name="Kadnikov V.V."/>
            <person name="Savvichev A.S."/>
            <person name="Mardanov A.V."/>
            <person name="Beletsky A.V."/>
            <person name="Chupakov A.V."/>
            <person name="Kokryatskaya N.M."/>
            <person name="Pimenov N.V."/>
            <person name="Ravin N.V."/>
        </authorList>
    </citation>
    <scope>NUCLEOTIDE SEQUENCE [LARGE SCALE GENOMIC DNA]</scope>
</reference>
<feature type="transmembrane region" description="Helical" evidence="1">
    <location>
        <begin position="157"/>
        <end position="178"/>
    </location>
</feature>
<keyword evidence="1" id="KW-0812">Transmembrane</keyword>
<dbReference type="KEGG" id="flt:Sv326_0296"/>
<dbReference type="AlphaFoldDB" id="A0A7D5XCC6"/>
<feature type="transmembrane region" description="Helical" evidence="1">
    <location>
        <begin position="84"/>
        <end position="107"/>
    </location>
</feature>
<evidence type="ECO:0000313" key="3">
    <source>
        <dbReference type="Proteomes" id="UP000510821"/>
    </source>
</evidence>
<proteinExistence type="predicted"/>
<organism evidence="2 3">
    <name type="scientific">Fermentimicrarchaeum limneticum</name>
    <dbReference type="NCBI Taxonomy" id="2795018"/>
    <lineage>
        <taxon>Archaea</taxon>
        <taxon>Candidatus Micrarchaeota</taxon>
        <taxon>Candidatus Fermentimicrarchaeales</taxon>
        <taxon>Candidatus Fermentimicrarchaeaceae</taxon>
        <taxon>Candidatus Fermentimicrarchaeum</taxon>
    </lineage>
</organism>
<feature type="transmembrane region" description="Helical" evidence="1">
    <location>
        <begin position="113"/>
        <end position="137"/>
    </location>
</feature>
<name>A0A7D5XCC6_FERL1</name>
<dbReference type="InterPro" id="IPR008910">
    <property type="entry name" value="MSC_TM_helix"/>
</dbReference>
<keyword evidence="1" id="KW-1133">Transmembrane helix</keyword>
<dbReference type="Proteomes" id="UP000510821">
    <property type="component" value="Chromosome"/>
</dbReference>
<keyword evidence="1" id="KW-0472">Membrane</keyword>
<evidence type="ECO:0000256" key="1">
    <source>
        <dbReference type="SAM" id="Phobius"/>
    </source>
</evidence>